<evidence type="ECO:0000313" key="3">
    <source>
        <dbReference type="Proteomes" id="UP000436088"/>
    </source>
</evidence>
<protein>
    <recommendedName>
        <fullName evidence="1">Xylanase inhibitor C-terminal domain-containing protein</fullName>
    </recommendedName>
</protein>
<dbReference type="Proteomes" id="UP000436088">
    <property type="component" value="Unassembled WGS sequence"/>
</dbReference>
<evidence type="ECO:0000313" key="2">
    <source>
        <dbReference type="EMBL" id="KAE8734343.1"/>
    </source>
</evidence>
<dbReference type="Pfam" id="PF14541">
    <property type="entry name" value="TAXi_C"/>
    <property type="match status" value="1"/>
</dbReference>
<dbReference type="EMBL" id="VEPZ02000072">
    <property type="protein sequence ID" value="KAE8734343.1"/>
    <property type="molecule type" value="Genomic_DNA"/>
</dbReference>
<reference evidence="2" key="1">
    <citation type="submission" date="2019-09" db="EMBL/GenBank/DDBJ databases">
        <title>Draft genome information of white flower Hibiscus syriacus.</title>
        <authorList>
            <person name="Kim Y.-M."/>
        </authorList>
    </citation>
    <scope>NUCLEOTIDE SEQUENCE [LARGE SCALE GENOMIC DNA]</scope>
    <source>
        <strain evidence="2">YM2019G1</strain>
    </source>
</reference>
<sequence length="83" mass="9426">MPQLAITYPRATDVETRTGFDLCYRVPCPNNKFTNDPFPSITFHFLNNVSVVLLPANYFYAMSAPSNSTGVKWLLFQSMDDIN</sequence>
<dbReference type="Gene3D" id="2.40.70.10">
    <property type="entry name" value="Acid Proteases"/>
    <property type="match status" value="1"/>
</dbReference>
<organism evidence="2 3">
    <name type="scientific">Hibiscus syriacus</name>
    <name type="common">Rose of Sharon</name>
    <dbReference type="NCBI Taxonomy" id="106335"/>
    <lineage>
        <taxon>Eukaryota</taxon>
        <taxon>Viridiplantae</taxon>
        <taxon>Streptophyta</taxon>
        <taxon>Embryophyta</taxon>
        <taxon>Tracheophyta</taxon>
        <taxon>Spermatophyta</taxon>
        <taxon>Magnoliopsida</taxon>
        <taxon>eudicotyledons</taxon>
        <taxon>Gunneridae</taxon>
        <taxon>Pentapetalae</taxon>
        <taxon>rosids</taxon>
        <taxon>malvids</taxon>
        <taxon>Malvales</taxon>
        <taxon>Malvaceae</taxon>
        <taxon>Malvoideae</taxon>
        <taxon>Hibiscus</taxon>
    </lineage>
</organism>
<name>A0A6A3CY75_HIBSY</name>
<dbReference type="InterPro" id="IPR032799">
    <property type="entry name" value="TAXi_C"/>
</dbReference>
<dbReference type="AlphaFoldDB" id="A0A6A3CY75"/>
<dbReference type="SUPFAM" id="SSF50630">
    <property type="entry name" value="Acid proteases"/>
    <property type="match status" value="1"/>
</dbReference>
<accession>A0A6A3CY75</accession>
<keyword evidence="3" id="KW-1185">Reference proteome</keyword>
<dbReference type="InterPro" id="IPR021109">
    <property type="entry name" value="Peptidase_aspartic_dom_sf"/>
</dbReference>
<feature type="domain" description="Xylanase inhibitor C-terminal" evidence="1">
    <location>
        <begin position="12"/>
        <end position="63"/>
    </location>
</feature>
<proteinExistence type="predicted"/>
<comment type="caution">
    <text evidence="2">The sequence shown here is derived from an EMBL/GenBank/DDBJ whole genome shotgun (WGS) entry which is preliminary data.</text>
</comment>
<evidence type="ECO:0000259" key="1">
    <source>
        <dbReference type="Pfam" id="PF14541"/>
    </source>
</evidence>
<gene>
    <name evidence="2" type="ORF">F3Y22_tig00000773pilonHSYRG00239</name>
</gene>